<dbReference type="EMBL" id="CP144748">
    <property type="protein sequence ID" value="WVZ67939.1"/>
    <property type="molecule type" value="Genomic_DNA"/>
</dbReference>
<dbReference type="InterPro" id="IPR036093">
    <property type="entry name" value="NAC_dom_sf"/>
</dbReference>
<dbReference type="GO" id="GO:0003677">
    <property type="term" value="F:DNA binding"/>
    <property type="evidence" value="ECO:0007669"/>
    <property type="project" value="UniProtKB-KW"/>
</dbReference>
<evidence type="ECO:0000256" key="1">
    <source>
        <dbReference type="ARBA" id="ARBA00004123"/>
    </source>
</evidence>
<dbReference type="Gene3D" id="2.170.150.80">
    <property type="entry name" value="NAC domain"/>
    <property type="match status" value="1"/>
</dbReference>
<sequence length="645" mass="68726">MAQTSLPPGFRFHPTDVELCSYYLKRKIMGKKLLVEAISEVELYKYAPWDLPDKSCLRSRDMEWYFFCPRDKKYANGSRTNRSTPNGFWKATGKDRTIVLNTRVVGMKRTLIFHEGKPPKGDRTDWVMYEYRMEDNELDVAGFSKDAYVLCKIFKKSGIGPRLGEQYGATFNEEEWDNVNTETAMFPLMPCPSEVVGAATGPPVPHTVASTSSAAKEPHVLTVASGDRLPFEFSTSSITAIDEVPYHTFRCNGSEIATASCTSDALDACEPTEFGGISSDETDEWIRFLNATDNDVGANEKFAGLPAISEAEAHALEMNADFNYHELTRLVESGGVSSVSNLSPGYVNTGCSNPPTASGIGAGNDYLEIKDLFSLGETTSFGLQAPDSLFPQCPLAQFPYNGLNRSQYNNDVGGGTTRDAANGSTPAAAVAPLPPGSAGSASAVELEPSGFIATLLALPANARTFVMAALAVAWLYMAWSSVVWNCWEAGLLVDCSSAVSQSAGGSSNATHSGAASAELLSNNAIVRFGPCSSPDGGSGDESSSKFRKSAILSSATTSEPAGSSAAASPALFSDAATCCSLGGGSIAWTSYVLTGVGGDRDRLRRDADARLSRMNSSMSSRFFCLTRCTSGTSDGRHTAVALHHA</sequence>
<protein>
    <recommendedName>
        <fullName evidence="7">NAC domain-containing protein</fullName>
    </recommendedName>
</protein>
<keyword evidence="3" id="KW-0238">DNA-binding</keyword>
<dbReference type="PANTHER" id="PTHR31744">
    <property type="entry name" value="PROTEIN CUP-SHAPED COTYLEDON 2-RELATED"/>
    <property type="match status" value="1"/>
</dbReference>
<proteinExistence type="predicted"/>
<evidence type="ECO:0000313" key="8">
    <source>
        <dbReference type="EMBL" id="WVZ67939.1"/>
    </source>
</evidence>
<dbReference type="AlphaFoldDB" id="A0AAQ3T8H4"/>
<dbReference type="InterPro" id="IPR003441">
    <property type="entry name" value="NAC-dom"/>
</dbReference>
<feature type="region of interest" description="Disordered" evidence="6">
    <location>
        <begin position="409"/>
        <end position="432"/>
    </location>
</feature>
<dbReference type="Pfam" id="PF02365">
    <property type="entry name" value="NAM"/>
    <property type="match status" value="1"/>
</dbReference>
<accession>A0AAQ3T8H4</accession>
<evidence type="ECO:0000256" key="4">
    <source>
        <dbReference type="ARBA" id="ARBA00023163"/>
    </source>
</evidence>
<dbReference type="Proteomes" id="UP001341281">
    <property type="component" value="Chromosome 04"/>
</dbReference>
<dbReference type="GO" id="GO:0006355">
    <property type="term" value="P:regulation of DNA-templated transcription"/>
    <property type="evidence" value="ECO:0007669"/>
    <property type="project" value="InterPro"/>
</dbReference>
<keyword evidence="2" id="KW-0805">Transcription regulation</keyword>
<reference evidence="8 9" key="1">
    <citation type="submission" date="2024-02" db="EMBL/GenBank/DDBJ databases">
        <title>High-quality chromosome-scale genome assembly of Pensacola bahiagrass (Paspalum notatum Flugge var. saurae).</title>
        <authorList>
            <person name="Vega J.M."/>
            <person name="Podio M."/>
            <person name="Orjuela J."/>
            <person name="Siena L.A."/>
            <person name="Pessino S.C."/>
            <person name="Combes M.C."/>
            <person name="Mariac C."/>
            <person name="Albertini E."/>
            <person name="Pupilli F."/>
            <person name="Ortiz J.P.A."/>
            <person name="Leblanc O."/>
        </authorList>
    </citation>
    <scope>NUCLEOTIDE SEQUENCE [LARGE SCALE GENOMIC DNA]</scope>
    <source>
        <strain evidence="8">R1</strain>
        <tissue evidence="8">Leaf</tissue>
    </source>
</reference>
<evidence type="ECO:0000259" key="7">
    <source>
        <dbReference type="PROSITE" id="PS51005"/>
    </source>
</evidence>
<evidence type="ECO:0000256" key="6">
    <source>
        <dbReference type="SAM" id="MobiDB-lite"/>
    </source>
</evidence>
<evidence type="ECO:0000256" key="3">
    <source>
        <dbReference type="ARBA" id="ARBA00023125"/>
    </source>
</evidence>
<evidence type="ECO:0000256" key="2">
    <source>
        <dbReference type="ARBA" id="ARBA00023015"/>
    </source>
</evidence>
<evidence type="ECO:0000313" key="9">
    <source>
        <dbReference type="Proteomes" id="UP001341281"/>
    </source>
</evidence>
<keyword evidence="9" id="KW-1185">Reference proteome</keyword>
<dbReference type="SUPFAM" id="SSF101941">
    <property type="entry name" value="NAC domain"/>
    <property type="match status" value="1"/>
</dbReference>
<gene>
    <name evidence="8" type="ORF">U9M48_016951</name>
</gene>
<organism evidence="8 9">
    <name type="scientific">Paspalum notatum var. saurae</name>
    <dbReference type="NCBI Taxonomy" id="547442"/>
    <lineage>
        <taxon>Eukaryota</taxon>
        <taxon>Viridiplantae</taxon>
        <taxon>Streptophyta</taxon>
        <taxon>Embryophyta</taxon>
        <taxon>Tracheophyta</taxon>
        <taxon>Spermatophyta</taxon>
        <taxon>Magnoliopsida</taxon>
        <taxon>Liliopsida</taxon>
        <taxon>Poales</taxon>
        <taxon>Poaceae</taxon>
        <taxon>PACMAD clade</taxon>
        <taxon>Panicoideae</taxon>
        <taxon>Andropogonodae</taxon>
        <taxon>Paspaleae</taxon>
        <taxon>Paspalinae</taxon>
        <taxon>Paspalum</taxon>
    </lineage>
</organism>
<evidence type="ECO:0000256" key="5">
    <source>
        <dbReference type="ARBA" id="ARBA00023242"/>
    </source>
</evidence>
<dbReference type="FunFam" id="2.170.150.80:FF:000002">
    <property type="entry name" value="Nac domain-containing protein 86"/>
    <property type="match status" value="1"/>
</dbReference>
<feature type="domain" description="NAC" evidence="7">
    <location>
        <begin position="6"/>
        <end position="156"/>
    </location>
</feature>
<name>A0AAQ3T8H4_PASNO</name>
<comment type="subcellular location">
    <subcellularLocation>
        <location evidence="1">Nucleus</location>
    </subcellularLocation>
</comment>
<dbReference type="PANTHER" id="PTHR31744:SF210">
    <property type="entry name" value="NAC DOMAIN-CONTAINING PROTEIN 86-LIKE"/>
    <property type="match status" value="1"/>
</dbReference>
<dbReference type="GO" id="GO:0005634">
    <property type="term" value="C:nucleus"/>
    <property type="evidence" value="ECO:0007669"/>
    <property type="project" value="UniProtKB-SubCell"/>
</dbReference>
<keyword evidence="5" id="KW-0539">Nucleus</keyword>
<keyword evidence="4" id="KW-0804">Transcription</keyword>
<dbReference type="PROSITE" id="PS51005">
    <property type="entry name" value="NAC"/>
    <property type="match status" value="1"/>
</dbReference>